<keyword evidence="2" id="KW-1185">Reference proteome</keyword>
<reference evidence="1" key="1">
    <citation type="submission" date="2022-07" db="EMBL/GenBank/DDBJ databases">
        <title>Phylogenomic reconstructions and comparative analyses of Kickxellomycotina fungi.</title>
        <authorList>
            <person name="Reynolds N.K."/>
            <person name="Stajich J.E."/>
            <person name="Barry K."/>
            <person name="Grigoriev I.V."/>
            <person name="Crous P."/>
            <person name="Smith M.E."/>
        </authorList>
    </citation>
    <scope>NUCLEOTIDE SEQUENCE</scope>
    <source>
        <strain evidence="1">NRRL 5244</strain>
    </source>
</reference>
<evidence type="ECO:0000313" key="2">
    <source>
        <dbReference type="Proteomes" id="UP001150603"/>
    </source>
</evidence>
<accession>A0ACC1J6Y2</accession>
<gene>
    <name evidence="1" type="primary">PFS2</name>
    <name evidence="1" type="ORF">FBU59_003941</name>
</gene>
<sequence length="164" mass="18747">MQQGGMRPNTGGGYQQHTGPPQYQQHQGYTPQMRPSYNNNFNSNNNQQGDDNKRVRRPLQRRTIDYYAATARGLELRSGGANMSLKYLPCDPSYTVEVFPSVFVPEEPETSITTRFIQQAQNKMRCPINVIRWTPEGRRLLTGASTGEFTMWSGLTFNFETIMQ</sequence>
<evidence type="ECO:0000313" key="1">
    <source>
        <dbReference type="EMBL" id="KAJ1939992.1"/>
    </source>
</evidence>
<comment type="caution">
    <text evidence="1">The sequence shown here is derived from an EMBL/GenBank/DDBJ whole genome shotgun (WGS) entry which is preliminary data.</text>
</comment>
<protein>
    <submittedName>
        <fullName evidence="1">Pre-mRNA cleavage and polyadenylation factor (CPF) complex subunit</fullName>
    </submittedName>
</protein>
<organism evidence="1 2">
    <name type="scientific">Linderina macrospora</name>
    <dbReference type="NCBI Taxonomy" id="4868"/>
    <lineage>
        <taxon>Eukaryota</taxon>
        <taxon>Fungi</taxon>
        <taxon>Fungi incertae sedis</taxon>
        <taxon>Zoopagomycota</taxon>
        <taxon>Kickxellomycotina</taxon>
        <taxon>Kickxellomycetes</taxon>
        <taxon>Kickxellales</taxon>
        <taxon>Kickxellaceae</taxon>
        <taxon>Linderina</taxon>
    </lineage>
</organism>
<feature type="non-terminal residue" evidence="1">
    <location>
        <position position="164"/>
    </location>
</feature>
<dbReference type="EMBL" id="JANBPW010002675">
    <property type="protein sequence ID" value="KAJ1939992.1"/>
    <property type="molecule type" value="Genomic_DNA"/>
</dbReference>
<dbReference type="Proteomes" id="UP001150603">
    <property type="component" value="Unassembled WGS sequence"/>
</dbReference>
<proteinExistence type="predicted"/>
<name>A0ACC1J6Y2_9FUNG</name>